<dbReference type="RefSeq" id="WP_379782311.1">
    <property type="nucleotide sequence ID" value="NZ_JBHSMU010000009.1"/>
</dbReference>
<dbReference type="EMBL" id="JBHSMU010000009">
    <property type="protein sequence ID" value="MFC5459954.1"/>
    <property type="molecule type" value="Genomic_DNA"/>
</dbReference>
<comment type="caution">
    <text evidence="1">The sequence shown here is derived from an EMBL/GenBank/DDBJ whole genome shotgun (WGS) entry which is preliminary data.</text>
</comment>
<name>A0ABW0L2M0_9BURK</name>
<protein>
    <submittedName>
        <fullName evidence="1">Uncharacterized protein</fullName>
    </submittedName>
</protein>
<sequence length="205" mass="22122">MPSYDYETLFEHILAAVAARGTIGQRMHTVIDECERQLPHADWEHMRRIDFDGDLPVLKGWLTDAWLGGAVRQGDQGLWFGLFNPATDDDSTTADLYVASGPVHDSGSDAWRCEIVHDGVSYLDSMVLAELCSLAYASKDGLENDAEYPLALAYGAIAACTALAQEPLPLALAGLGGAAAGFDSGDALFIGVFDNLRFIQQVRAL</sequence>
<reference evidence="2" key="1">
    <citation type="journal article" date="2019" name="Int. J. Syst. Evol. Microbiol.">
        <title>The Global Catalogue of Microorganisms (GCM) 10K type strain sequencing project: providing services to taxonomists for standard genome sequencing and annotation.</title>
        <authorList>
            <consortium name="The Broad Institute Genomics Platform"/>
            <consortium name="The Broad Institute Genome Sequencing Center for Infectious Disease"/>
            <person name="Wu L."/>
            <person name="Ma J."/>
        </authorList>
    </citation>
    <scope>NUCLEOTIDE SEQUENCE [LARGE SCALE GENOMIC DNA]</scope>
    <source>
        <strain evidence="2">KACC 12649</strain>
    </source>
</reference>
<proteinExistence type="predicted"/>
<dbReference type="Proteomes" id="UP001596050">
    <property type="component" value="Unassembled WGS sequence"/>
</dbReference>
<keyword evidence="2" id="KW-1185">Reference proteome</keyword>
<gene>
    <name evidence="1" type="ORF">ACFPN5_09040</name>
</gene>
<evidence type="ECO:0000313" key="2">
    <source>
        <dbReference type="Proteomes" id="UP001596050"/>
    </source>
</evidence>
<evidence type="ECO:0000313" key="1">
    <source>
        <dbReference type="EMBL" id="MFC5459954.1"/>
    </source>
</evidence>
<accession>A0ABW0L2M0</accession>
<organism evidence="1 2">
    <name type="scientific">Massilia niabensis</name>
    <dbReference type="NCBI Taxonomy" id="544910"/>
    <lineage>
        <taxon>Bacteria</taxon>
        <taxon>Pseudomonadati</taxon>
        <taxon>Pseudomonadota</taxon>
        <taxon>Betaproteobacteria</taxon>
        <taxon>Burkholderiales</taxon>
        <taxon>Oxalobacteraceae</taxon>
        <taxon>Telluria group</taxon>
        <taxon>Massilia</taxon>
    </lineage>
</organism>